<evidence type="ECO:0000313" key="3">
    <source>
        <dbReference type="Proteomes" id="UP000812440"/>
    </source>
</evidence>
<gene>
    <name evidence="2" type="ORF">GDO86_019824</name>
</gene>
<dbReference type="Proteomes" id="UP000812440">
    <property type="component" value="Unassembled WGS sequence"/>
</dbReference>
<organism evidence="2 3">
    <name type="scientific">Hymenochirus boettgeri</name>
    <name type="common">Congo dwarf clawed frog</name>
    <dbReference type="NCBI Taxonomy" id="247094"/>
    <lineage>
        <taxon>Eukaryota</taxon>
        <taxon>Metazoa</taxon>
        <taxon>Chordata</taxon>
        <taxon>Craniata</taxon>
        <taxon>Vertebrata</taxon>
        <taxon>Euteleostomi</taxon>
        <taxon>Amphibia</taxon>
        <taxon>Batrachia</taxon>
        <taxon>Anura</taxon>
        <taxon>Pipoidea</taxon>
        <taxon>Pipidae</taxon>
        <taxon>Pipinae</taxon>
        <taxon>Hymenochirus</taxon>
    </lineage>
</organism>
<proteinExistence type="predicted"/>
<comment type="caution">
    <text evidence="2">The sequence shown here is derived from an EMBL/GenBank/DDBJ whole genome shotgun (WGS) entry which is preliminary data.</text>
</comment>
<feature type="compositionally biased region" description="Pro residues" evidence="1">
    <location>
        <begin position="123"/>
        <end position="133"/>
    </location>
</feature>
<keyword evidence="3" id="KW-1185">Reference proteome</keyword>
<accession>A0A8T2INW8</accession>
<feature type="compositionally biased region" description="Pro residues" evidence="1">
    <location>
        <begin position="157"/>
        <end position="183"/>
    </location>
</feature>
<name>A0A8T2INW8_9PIPI</name>
<reference evidence="2" key="1">
    <citation type="thesis" date="2020" institute="ProQuest LLC" country="789 East Eisenhower Parkway, Ann Arbor, MI, USA">
        <title>Comparative Genomics and Chromosome Evolution.</title>
        <authorList>
            <person name="Mudd A.B."/>
        </authorList>
    </citation>
    <scope>NUCLEOTIDE SEQUENCE</scope>
    <source>
        <strain evidence="2">Female2</strain>
        <tissue evidence="2">Blood</tissue>
    </source>
</reference>
<feature type="compositionally biased region" description="Pro residues" evidence="1">
    <location>
        <begin position="197"/>
        <end position="209"/>
    </location>
</feature>
<evidence type="ECO:0000313" key="2">
    <source>
        <dbReference type="EMBL" id="KAG8431816.1"/>
    </source>
</evidence>
<protein>
    <submittedName>
        <fullName evidence="2">Uncharacterized protein</fullName>
    </submittedName>
</protein>
<feature type="compositionally biased region" description="Basic and acidic residues" evidence="1">
    <location>
        <begin position="91"/>
        <end position="103"/>
    </location>
</feature>
<feature type="compositionally biased region" description="Pro residues" evidence="1">
    <location>
        <begin position="46"/>
        <end position="58"/>
    </location>
</feature>
<feature type="region of interest" description="Disordered" evidence="1">
    <location>
        <begin position="1"/>
        <end position="209"/>
    </location>
</feature>
<dbReference type="EMBL" id="JAACNH010000063">
    <property type="protein sequence ID" value="KAG8431816.1"/>
    <property type="molecule type" value="Genomic_DNA"/>
</dbReference>
<feature type="compositionally biased region" description="Low complexity" evidence="1">
    <location>
        <begin position="134"/>
        <end position="143"/>
    </location>
</feature>
<sequence>MGASGAGTLVGPSGPTTTPPRHGAGDCTLLGTTQSPHPHPRERHPTPGPPAPRVPDPVPQNQKFDTTHVPPAPRDPRPSRPRIPGTTQSPRHPDQSCKLKESAQDTAPLLSKLKALQTINSPPRQPGPTPVPTTPQGTTSPTPHTRDRPAPRTQGPDPVPPPPGTGPQSPPHPGTDPVPPHPGTPTLVPPATQWTNPVPPPPSGRPVPPTPVTFPGIYCGRVKTGELTRWTWATHTPRPSIHLHPTTYWDLCRLDRHVSLSTVSPCRRVFQSEWTGNQLYPAVGHKSPQLLLTSPLSGEVSAGSRSCDWRAQPNHDAAAVPALCLHLPSAAEAVERA</sequence>
<evidence type="ECO:0000256" key="1">
    <source>
        <dbReference type="SAM" id="MobiDB-lite"/>
    </source>
</evidence>
<dbReference type="PRINTS" id="PR01217">
    <property type="entry name" value="PRICHEXTENSN"/>
</dbReference>
<dbReference type="AlphaFoldDB" id="A0A8T2INW8"/>